<dbReference type="Proteomes" id="UP000448292">
    <property type="component" value="Unassembled WGS sequence"/>
</dbReference>
<evidence type="ECO:0000313" key="10">
    <source>
        <dbReference type="EMBL" id="TVM19807.1"/>
    </source>
</evidence>
<protein>
    <recommendedName>
        <fullName evidence="6">Glucose-6-phosphate 1-dehydrogenase</fullName>
        <shortName evidence="6">G6PD</shortName>
        <ecNumber evidence="6">1.1.1.49</ecNumber>
    </recommendedName>
</protein>
<evidence type="ECO:0000256" key="3">
    <source>
        <dbReference type="ARBA" id="ARBA00022857"/>
    </source>
</evidence>
<dbReference type="InterPro" id="IPR022674">
    <property type="entry name" value="G6P_DH_NAD-bd"/>
</dbReference>
<accession>A0A7M3MJ17</accession>
<feature type="binding site" evidence="6">
    <location>
        <position position="71"/>
    </location>
    <ligand>
        <name>NADP(+)</name>
        <dbReference type="ChEBI" id="CHEBI:58349"/>
    </ligand>
</feature>
<feature type="binding site" evidence="6">
    <location>
        <position position="379"/>
    </location>
    <ligand>
        <name>substrate</name>
    </ligand>
</feature>
<feature type="binding site" evidence="6">
    <location>
        <position position="250"/>
    </location>
    <ligand>
        <name>substrate</name>
    </ligand>
</feature>
<dbReference type="PRINTS" id="PR00079">
    <property type="entry name" value="G6PDHDRGNASE"/>
</dbReference>
<reference evidence="10 11" key="1">
    <citation type="submission" date="2018-06" db="EMBL/GenBank/DDBJ databases">
        <title>Complete genome of Desulfovibrio indonesiensis P37SLT.</title>
        <authorList>
            <person name="Crispim J.S."/>
            <person name="Vidigal P.M.P."/>
            <person name="Silva L.C.F."/>
            <person name="Laguardia C.N."/>
            <person name="Araujo L.C."/>
            <person name="Dias R.S."/>
            <person name="Sousa M.P."/>
            <person name="Paula S.O."/>
            <person name="Silva C."/>
        </authorList>
    </citation>
    <scope>NUCLEOTIDE SEQUENCE [LARGE SCALE GENOMIC DNA]</scope>
    <source>
        <strain evidence="10 11">P37SLT</strain>
    </source>
</reference>
<dbReference type="GO" id="GO:0009051">
    <property type="term" value="P:pentose-phosphate shunt, oxidative branch"/>
    <property type="evidence" value="ECO:0007669"/>
    <property type="project" value="TreeGrafter"/>
</dbReference>
<keyword evidence="3 6" id="KW-0521">NADP</keyword>
<evidence type="ECO:0000256" key="5">
    <source>
        <dbReference type="ARBA" id="ARBA00023277"/>
    </source>
</evidence>
<dbReference type="InterPro" id="IPR001282">
    <property type="entry name" value="G6P_DH"/>
</dbReference>
<feature type="binding site" evidence="6">
    <location>
        <position position="182"/>
    </location>
    <ligand>
        <name>NADP(+)</name>
        <dbReference type="ChEBI" id="CHEBI:58349"/>
    </ligand>
</feature>
<evidence type="ECO:0000313" key="11">
    <source>
        <dbReference type="Proteomes" id="UP000448292"/>
    </source>
</evidence>
<dbReference type="SUPFAM" id="SSF55347">
    <property type="entry name" value="Glyceraldehyde-3-phosphate dehydrogenase-like, C-terminal domain"/>
    <property type="match status" value="1"/>
</dbReference>
<dbReference type="SUPFAM" id="SSF51735">
    <property type="entry name" value="NAD(P)-binding Rossmann-fold domains"/>
    <property type="match status" value="1"/>
</dbReference>
<keyword evidence="4 6" id="KW-0560">Oxidoreductase</keyword>
<dbReference type="PIRSF" id="PIRSF000110">
    <property type="entry name" value="G6PD"/>
    <property type="match status" value="1"/>
</dbReference>
<dbReference type="HAMAP" id="MF_00966">
    <property type="entry name" value="G6PD"/>
    <property type="match status" value="1"/>
</dbReference>
<feature type="active site" description="Proton acceptor" evidence="6">
    <location>
        <position position="274"/>
    </location>
</feature>
<dbReference type="GO" id="GO:0050661">
    <property type="term" value="F:NADP binding"/>
    <property type="evidence" value="ECO:0007669"/>
    <property type="project" value="UniProtKB-UniRule"/>
</dbReference>
<dbReference type="Gene3D" id="3.30.360.10">
    <property type="entry name" value="Dihydrodipicolinate Reductase, domain 2"/>
    <property type="match status" value="1"/>
</dbReference>
<evidence type="ECO:0000256" key="7">
    <source>
        <dbReference type="SAM" id="MobiDB-lite"/>
    </source>
</evidence>
<dbReference type="GO" id="GO:0004345">
    <property type="term" value="F:glucose-6-phosphate dehydrogenase activity"/>
    <property type="evidence" value="ECO:0007669"/>
    <property type="project" value="UniProtKB-UniRule"/>
</dbReference>
<comment type="pathway">
    <text evidence="1 6">Carbohydrate degradation; pentose phosphate pathway; D-ribulose 5-phosphate from D-glucose 6-phosphate (oxidative stage): step 1/3.</text>
</comment>
<dbReference type="InterPro" id="IPR022675">
    <property type="entry name" value="G6P_DH_C"/>
</dbReference>
<proteinExistence type="inferred from homology"/>
<feature type="binding site" evidence="6">
    <location>
        <position position="216"/>
    </location>
    <ligand>
        <name>substrate</name>
    </ligand>
</feature>
<organism evidence="10 11">
    <name type="scientific">Oceanidesulfovibrio indonesiensis</name>
    <dbReference type="NCBI Taxonomy" id="54767"/>
    <lineage>
        <taxon>Bacteria</taxon>
        <taxon>Pseudomonadati</taxon>
        <taxon>Thermodesulfobacteriota</taxon>
        <taxon>Desulfovibrionia</taxon>
        <taxon>Desulfovibrionales</taxon>
        <taxon>Desulfovibrionaceae</taxon>
        <taxon>Oceanidesulfovibrio</taxon>
    </lineage>
</organism>
<feature type="domain" description="Glucose-6-phosphate dehydrogenase NAD-binding" evidence="8">
    <location>
        <begin position="34"/>
        <end position="221"/>
    </location>
</feature>
<dbReference type="PANTHER" id="PTHR23429:SF0">
    <property type="entry name" value="GLUCOSE-6-PHOSPHATE 1-DEHYDROGENASE"/>
    <property type="match status" value="1"/>
</dbReference>
<comment type="function">
    <text evidence="6">Catalyzes the oxidation of glucose 6-phosphate to 6-phosphogluconolactone.</text>
</comment>
<dbReference type="AlphaFoldDB" id="A0A7M3MJ17"/>
<evidence type="ECO:0000256" key="2">
    <source>
        <dbReference type="ARBA" id="ARBA00022526"/>
    </source>
</evidence>
<feature type="binding site" evidence="6">
    <location>
        <position position="374"/>
    </location>
    <ligand>
        <name>substrate</name>
    </ligand>
</feature>
<keyword evidence="5 6" id="KW-0119">Carbohydrate metabolism</keyword>
<dbReference type="RefSeq" id="WP_144301269.1">
    <property type="nucleotide sequence ID" value="NZ_QMIE01000001.1"/>
</dbReference>
<comment type="caution">
    <text evidence="10">The sequence shown here is derived from an EMBL/GenBank/DDBJ whole genome shotgun (WGS) entry which is preliminary data.</text>
</comment>
<dbReference type="Gene3D" id="3.40.50.720">
    <property type="entry name" value="NAD(P)-binding Rossmann-like Domain"/>
    <property type="match status" value="1"/>
</dbReference>
<dbReference type="OrthoDB" id="9802739at2"/>
<comment type="caution">
    <text evidence="6">Lacks conserved residue(s) required for the propagation of feature annotation.</text>
</comment>
<feature type="binding site" evidence="6">
    <location>
        <position position="269"/>
    </location>
    <ligand>
        <name>substrate</name>
    </ligand>
</feature>
<name>A0A7M3MJ17_9BACT</name>
<feature type="compositionally biased region" description="Polar residues" evidence="7">
    <location>
        <begin position="1"/>
        <end position="16"/>
    </location>
</feature>
<evidence type="ECO:0000256" key="1">
    <source>
        <dbReference type="ARBA" id="ARBA00004937"/>
    </source>
</evidence>
<feature type="domain" description="Glucose-6-phosphate dehydrogenase C-terminal" evidence="9">
    <location>
        <begin position="223"/>
        <end position="515"/>
    </location>
</feature>
<evidence type="ECO:0000259" key="8">
    <source>
        <dbReference type="Pfam" id="PF00479"/>
    </source>
</evidence>
<dbReference type="NCBIfam" id="TIGR00871">
    <property type="entry name" value="zwf"/>
    <property type="match status" value="1"/>
</dbReference>
<dbReference type="EC" id="1.1.1.49" evidence="6"/>
<dbReference type="GO" id="GO:0005829">
    <property type="term" value="C:cytosol"/>
    <property type="evidence" value="ECO:0007669"/>
    <property type="project" value="TreeGrafter"/>
</dbReference>
<keyword evidence="11" id="KW-1185">Reference proteome</keyword>
<dbReference type="Pfam" id="PF02781">
    <property type="entry name" value="G6PD_C"/>
    <property type="match status" value="1"/>
</dbReference>
<dbReference type="GO" id="GO:0006006">
    <property type="term" value="P:glucose metabolic process"/>
    <property type="evidence" value="ECO:0007669"/>
    <property type="project" value="UniProtKB-KW"/>
</dbReference>
<gene>
    <name evidence="6 10" type="primary">zwf</name>
    <name evidence="10" type="ORF">DPQ33_00790</name>
</gene>
<evidence type="ECO:0000259" key="9">
    <source>
        <dbReference type="Pfam" id="PF02781"/>
    </source>
</evidence>
<dbReference type="Pfam" id="PF00479">
    <property type="entry name" value="G6PD_N"/>
    <property type="match status" value="1"/>
</dbReference>
<comment type="catalytic activity">
    <reaction evidence="6">
        <text>D-glucose 6-phosphate + NADP(+) = 6-phospho-D-glucono-1,5-lactone + NADPH + H(+)</text>
        <dbReference type="Rhea" id="RHEA:15841"/>
        <dbReference type="ChEBI" id="CHEBI:15378"/>
        <dbReference type="ChEBI" id="CHEBI:57783"/>
        <dbReference type="ChEBI" id="CHEBI:57955"/>
        <dbReference type="ChEBI" id="CHEBI:58349"/>
        <dbReference type="ChEBI" id="CHEBI:61548"/>
        <dbReference type="EC" id="1.1.1.49"/>
    </reaction>
</comment>
<comment type="similarity">
    <text evidence="6">Belongs to the glucose-6-phosphate dehydrogenase family.</text>
</comment>
<evidence type="ECO:0000256" key="4">
    <source>
        <dbReference type="ARBA" id="ARBA00023002"/>
    </source>
</evidence>
<dbReference type="UniPathway" id="UPA00115">
    <property type="reaction ID" value="UER00408"/>
</dbReference>
<dbReference type="EMBL" id="QMIE01000001">
    <property type="protein sequence ID" value="TVM19807.1"/>
    <property type="molecule type" value="Genomic_DNA"/>
</dbReference>
<dbReference type="InterPro" id="IPR036291">
    <property type="entry name" value="NAD(P)-bd_dom_sf"/>
</dbReference>
<keyword evidence="2 6" id="KW-0313">Glucose metabolism</keyword>
<dbReference type="PANTHER" id="PTHR23429">
    <property type="entry name" value="GLUCOSE-6-PHOSPHATE 1-DEHYDROGENASE G6PD"/>
    <property type="match status" value="1"/>
</dbReference>
<feature type="region of interest" description="Disordered" evidence="7">
    <location>
        <begin position="1"/>
        <end position="21"/>
    </location>
</feature>
<feature type="binding site" evidence="6">
    <location>
        <position position="212"/>
    </location>
    <ligand>
        <name>substrate</name>
    </ligand>
</feature>
<sequence length="528" mass="60342">MHDSTTTHAVTSSAQPTAGKGCDGKLQLTPCAIVIFGATGDLTSRKLFPALYNLYAYDRLPEGFVIVGTGRSEHSEDSFREKMRESLEEHVPDYDRDLWRQMVPRLFYSQLDYDDVDGYRGLKERLEEIDASEEVRGATQGNRLFYLAVPPTLYKTIAGKLGEAGLAAHEQEKGWSRIVVEKPFGHDLASARELDATLHRSFAEDQIFRIDHYLAKETVQNILMFRFANAIFEPVWNRNFIDYVSIIAAEDLGVGHRSGYYDKAGVLRDMFQNHMMQLLALSAMSPPSRFHADRVRDEKSRTYRSLRPFNVPGEFKDLVLGQYEAGEVNGKRVPGYREEPNIPEASSTPTFAMLRVYLDSWRWQGVPFYLTSGKRLTRKISRIVVRFKEVPHSMLRGVVDQAIEQNRLFMGIYPDEVIHMYFMAKKPAPQLCLQPVIMHYGFEDSGGAPKLEAYEKVLLDCIMGDQMLFWRQDGVELTWGFLTPILEMCEECGELEQHLHRYPAGSWGPEQACDLHPGYYEDVITKTS</sequence>
<evidence type="ECO:0000256" key="6">
    <source>
        <dbReference type="HAMAP-Rule" id="MF_00966"/>
    </source>
</evidence>